<protein>
    <submittedName>
        <fullName evidence="1">Uncharacterized protein</fullName>
    </submittedName>
</protein>
<evidence type="ECO:0000313" key="2">
    <source>
        <dbReference type="Proteomes" id="UP000001558"/>
    </source>
</evidence>
<name>A3QDK9_SHELP</name>
<dbReference type="KEGG" id="slo:Shew_1690"/>
<dbReference type="AlphaFoldDB" id="A3QDK9"/>
<keyword evidence="2" id="KW-1185">Reference proteome</keyword>
<dbReference type="Proteomes" id="UP000001558">
    <property type="component" value="Chromosome"/>
</dbReference>
<dbReference type="RefSeq" id="WP_011865489.1">
    <property type="nucleotide sequence ID" value="NC_009092.1"/>
</dbReference>
<dbReference type="HOGENOM" id="CLU_942999_0_0_6"/>
<organism evidence="1 2">
    <name type="scientific">Shewanella loihica (strain ATCC BAA-1088 / PV-4)</name>
    <dbReference type="NCBI Taxonomy" id="323850"/>
    <lineage>
        <taxon>Bacteria</taxon>
        <taxon>Pseudomonadati</taxon>
        <taxon>Pseudomonadota</taxon>
        <taxon>Gammaproteobacteria</taxon>
        <taxon>Alteromonadales</taxon>
        <taxon>Shewanellaceae</taxon>
        <taxon>Shewanella</taxon>
    </lineage>
</organism>
<gene>
    <name evidence="1" type="ordered locus">Shew_1690</name>
</gene>
<sequence length="295" mass="33915">MARPRGAVNVVPFVDRDEISTTEAQGIRHLSRQVELCAQDQFNAQLRHQKSYLNWIDSRHQQLLDAKRQLDPEGRGPKDAVYRKYRWYASQQCLLEAINAFEVFFKSSFVGLAKSIRRYVPPEKIKGNVDAKVLWASRGSASFTALIFEQQLFHNLENIDNVTSMLIGAKRYKPNDLNSPLRKRVVAIQTIFQIRHTLSHNQGNVTQSDRAKFASFGYEAEHSEVIDPSKDHFGDVVLDLLKQESKEFTEWLLKSTAKYLLDRHRNGGITLKLRIKSRIEKNIGSHPDIDALPWS</sequence>
<dbReference type="EMBL" id="CP000606">
    <property type="protein sequence ID" value="ABO23557.1"/>
    <property type="molecule type" value="Genomic_DNA"/>
</dbReference>
<reference evidence="1 2" key="1">
    <citation type="submission" date="2007-03" db="EMBL/GenBank/DDBJ databases">
        <title>Complete sequence of Shewanella loihica PV-4.</title>
        <authorList>
            <consortium name="US DOE Joint Genome Institute"/>
            <person name="Copeland A."/>
            <person name="Lucas S."/>
            <person name="Lapidus A."/>
            <person name="Barry K."/>
            <person name="Detter J.C."/>
            <person name="Glavina del Rio T."/>
            <person name="Hammon N."/>
            <person name="Israni S."/>
            <person name="Dalin E."/>
            <person name="Tice H."/>
            <person name="Pitluck S."/>
            <person name="Chain P."/>
            <person name="Malfatti S."/>
            <person name="Shin M."/>
            <person name="Vergez L."/>
            <person name="Schmutz J."/>
            <person name="Larimer F."/>
            <person name="Land M."/>
            <person name="Hauser L."/>
            <person name="Kyrpides N."/>
            <person name="Mikhailova N."/>
            <person name="Romine M.F."/>
            <person name="Serres G."/>
            <person name="Fredrickson J."/>
            <person name="Tiedje J."/>
            <person name="Richardson P."/>
        </authorList>
    </citation>
    <scope>NUCLEOTIDE SEQUENCE [LARGE SCALE GENOMIC DNA]</scope>
    <source>
        <strain evidence="2">ATCC BAA-1088 / PV-4</strain>
    </source>
</reference>
<proteinExistence type="predicted"/>
<accession>A3QDK9</accession>
<evidence type="ECO:0000313" key="1">
    <source>
        <dbReference type="EMBL" id="ABO23557.1"/>
    </source>
</evidence>